<gene>
    <name evidence="5" type="ORF">chiPu_0008208</name>
</gene>
<sequence length="1201" mass="135477">MLCLNETSSAFLAAFYIVALIQTSLYISRASHKYVMSRKHSKHKREKTKSSSKKKKSERCSHDEEKNKTELLSHCKGGSLLPQQSSLSCHIGKKRKLIHQGLDGPTSLRLSMEEQSESSWSRLSHLKEKHKIRLEKFKDAPVQEPAFSVATSSSYPEKIKCKSKRKKKHKKRSHEENSREKHQTSTTTKPTYCSTDRAGELSWCKICQCSEFCRHALQHKAVPSTEKEDLKLLEAKASCSSFECLQTGFKDYISKIYLQEAKGATGNHYAKDRNEYCTINSLHGTSKLPVSSDELREKMIETKEQAKSSELHMKSNYSDLKQNVKDSHEVLRNVEELDSSKEKSDMLVKLQEKPSSSGKLFDVWKVTSAPLKPVKNTGNLSEGSKIPESVIWERCNKISNCLRERRKKSKKLEQAGNESSTVKTASYLVESSGKSSDQSKSTGVENPNIISKEQKSSESIGKNYEQSLRPCNVPKRTKLVRERKGESGYSQEHQLEITDSDLTLKSGLFATTDVAVLSPSCEKVEEFGTPKQAKKFNSFKIVKKVYATDALSQSNSQKLLTSSAAQSKGQSSDNATRSTPKEQDHVLFAHQPDSQRLNSSTTLPDNVDMDTDQKMEIVEELQTARYEKVLEVELGQSYGELTSMDIDPPQEIKIFSTEATSKSDILLVLDTNIFISHLNFIMNMKDHGVAGVGFPIIVIPWVVLQELDSLKNGRLSGGVNRKAIPAVQFIYSCFKSRHPHVWGQSMQQAAQKFCGLREENNDDRVLQCCLQYQQLYPSADVLLCSDDKNLCSKALVSNVKAVRKVDLLTELSDMKSVNDVPNATQDLSAFNQSLSVNSVQELNRSPKQHQPATESALVVTSIISQLEKSLGTALSVILETEMKTIYEDLWTEILFVKPPWSLEDLLLCMKKHWIAVFGLIVKRNLQSTVEMLSDYFQAGKRSRYNHFTVTWMLLESQKLIQAFNSRSGYGGILPRTLAVIDELREKISEYCSKNELTSTLPEWSQGSSEKLEIPFAPPLNPDSGRNVTVFPFNCISGCPTSEMDNSQDVNRIQQIWATFENVWNIINKYSSLIFATFNLPHNPLTVVTDSKLPLPEEAFQSLQRLMPAVKELLTRIQRILSTDSNVQDFQKLTEILHIFLNNEETNLSDTRISAQDLHECFSHEEYRKRLTVGSSQLAELSYSLEQCNAALCLEARSRGLV</sequence>
<evidence type="ECO:0000256" key="1">
    <source>
        <dbReference type="ARBA" id="ARBA00060839"/>
    </source>
</evidence>
<feature type="region of interest" description="Disordered" evidence="3">
    <location>
        <begin position="589"/>
        <end position="608"/>
    </location>
</feature>
<feature type="compositionally biased region" description="Polar residues" evidence="3">
    <location>
        <begin position="561"/>
        <end position="578"/>
    </location>
</feature>
<dbReference type="SUPFAM" id="SSF88723">
    <property type="entry name" value="PIN domain-like"/>
    <property type="match status" value="1"/>
</dbReference>
<organism evidence="5 6">
    <name type="scientific">Chiloscyllium punctatum</name>
    <name type="common">Brownbanded bambooshark</name>
    <name type="synonym">Hemiscyllium punctatum</name>
    <dbReference type="NCBI Taxonomy" id="137246"/>
    <lineage>
        <taxon>Eukaryota</taxon>
        <taxon>Metazoa</taxon>
        <taxon>Chordata</taxon>
        <taxon>Craniata</taxon>
        <taxon>Vertebrata</taxon>
        <taxon>Chondrichthyes</taxon>
        <taxon>Elasmobranchii</taxon>
        <taxon>Galeomorphii</taxon>
        <taxon>Galeoidea</taxon>
        <taxon>Orectolobiformes</taxon>
        <taxon>Hemiscylliidae</taxon>
        <taxon>Chiloscyllium</taxon>
    </lineage>
</organism>
<dbReference type="Pfam" id="PF13638">
    <property type="entry name" value="PIN_4"/>
    <property type="match status" value="1"/>
</dbReference>
<evidence type="ECO:0000256" key="2">
    <source>
        <dbReference type="ARBA" id="ARBA00074620"/>
    </source>
</evidence>
<dbReference type="EMBL" id="BEZZ01000266">
    <property type="protein sequence ID" value="GCC29766.1"/>
    <property type="molecule type" value="Genomic_DNA"/>
</dbReference>
<dbReference type="Gene3D" id="3.40.50.1010">
    <property type="entry name" value="5'-nuclease"/>
    <property type="match status" value="1"/>
</dbReference>
<feature type="compositionally biased region" description="Basic residues" evidence="3">
    <location>
        <begin position="161"/>
        <end position="172"/>
    </location>
</feature>
<dbReference type="STRING" id="137246.A0A401SH72"/>
<reference evidence="5 6" key="1">
    <citation type="journal article" date="2018" name="Nat. Ecol. Evol.">
        <title>Shark genomes provide insights into elasmobranch evolution and the origin of vertebrates.</title>
        <authorList>
            <person name="Hara Y"/>
            <person name="Yamaguchi K"/>
            <person name="Onimaru K"/>
            <person name="Kadota M"/>
            <person name="Koyanagi M"/>
            <person name="Keeley SD"/>
            <person name="Tatsumi K"/>
            <person name="Tanaka K"/>
            <person name="Motone F"/>
            <person name="Kageyama Y"/>
            <person name="Nozu R"/>
            <person name="Adachi N"/>
            <person name="Nishimura O"/>
            <person name="Nakagawa R"/>
            <person name="Tanegashima C"/>
            <person name="Kiyatake I"/>
            <person name="Matsumoto R"/>
            <person name="Murakumo K"/>
            <person name="Nishida K"/>
            <person name="Terakita A"/>
            <person name="Kuratani S"/>
            <person name="Sato K"/>
            <person name="Hyodo S Kuraku.S."/>
        </authorList>
    </citation>
    <scope>NUCLEOTIDE SEQUENCE [LARGE SCALE GENOMIC DNA]</scope>
</reference>
<feature type="compositionally biased region" description="Polar residues" evidence="3">
    <location>
        <begin position="592"/>
        <end position="604"/>
    </location>
</feature>
<feature type="region of interest" description="Disordered" evidence="3">
    <location>
        <begin position="158"/>
        <end position="191"/>
    </location>
</feature>
<dbReference type="OrthoDB" id="548295at2759"/>
<dbReference type="InterPro" id="IPR052626">
    <property type="entry name" value="SWT1_Regulator"/>
</dbReference>
<dbReference type="CDD" id="cd18727">
    <property type="entry name" value="PIN_Swt1-like"/>
    <property type="match status" value="1"/>
</dbReference>
<accession>A0A401SH72</accession>
<dbReference type="PANTHER" id="PTHR16161">
    <property type="entry name" value="TRANSCRIPTIONAL PROTEIN SWT1"/>
    <property type="match status" value="1"/>
</dbReference>
<feature type="region of interest" description="Disordered" evidence="3">
    <location>
        <begin position="561"/>
        <end position="581"/>
    </location>
</feature>
<dbReference type="PANTHER" id="PTHR16161:SF0">
    <property type="entry name" value="TRANSCRIPTIONAL PROTEIN SWT1"/>
    <property type="match status" value="1"/>
</dbReference>
<feature type="compositionally biased region" description="Low complexity" evidence="3">
    <location>
        <begin position="431"/>
        <end position="441"/>
    </location>
</feature>
<evidence type="ECO:0000256" key="3">
    <source>
        <dbReference type="SAM" id="MobiDB-lite"/>
    </source>
</evidence>
<protein>
    <recommendedName>
        <fullName evidence="2">Transcriptional protein SWT1</fullName>
    </recommendedName>
</protein>
<feature type="region of interest" description="Disordered" evidence="3">
    <location>
        <begin position="406"/>
        <end position="492"/>
    </location>
</feature>
<proteinExistence type="inferred from homology"/>
<dbReference type="FunFam" id="3.40.50.1010:FF:000012">
    <property type="entry name" value="SWT1, RNA endoribonuclease homolog"/>
    <property type="match status" value="1"/>
</dbReference>
<evidence type="ECO:0000313" key="6">
    <source>
        <dbReference type="Proteomes" id="UP000287033"/>
    </source>
</evidence>
<evidence type="ECO:0000313" key="5">
    <source>
        <dbReference type="EMBL" id="GCC29766.1"/>
    </source>
</evidence>
<dbReference type="InterPro" id="IPR029060">
    <property type="entry name" value="PIN-like_dom_sf"/>
</dbReference>
<feature type="compositionally biased region" description="Basic and acidic residues" evidence="3">
    <location>
        <begin position="173"/>
        <end position="183"/>
    </location>
</feature>
<comment type="similarity">
    <text evidence="1">Belongs to the SWT1 family.</text>
</comment>
<dbReference type="Proteomes" id="UP000287033">
    <property type="component" value="Unassembled WGS sequence"/>
</dbReference>
<feature type="compositionally biased region" description="Basic and acidic residues" evidence="3">
    <location>
        <begin position="58"/>
        <end position="68"/>
    </location>
</feature>
<comment type="caution">
    <text evidence="5">The sequence shown here is derived from an EMBL/GenBank/DDBJ whole genome shotgun (WGS) entry which is preliminary data.</text>
</comment>
<feature type="domain" description="PIN" evidence="4">
    <location>
        <begin position="665"/>
        <end position="792"/>
    </location>
</feature>
<dbReference type="GO" id="GO:0005634">
    <property type="term" value="C:nucleus"/>
    <property type="evidence" value="ECO:0007669"/>
    <property type="project" value="TreeGrafter"/>
</dbReference>
<dbReference type="InterPro" id="IPR002716">
    <property type="entry name" value="PIN_dom"/>
</dbReference>
<dbReference type="OMA" id="QIWATFE"/>
<dbReference type="AlphaFoldDB" id="A0A401SH72"/>
<feature type="compositionally biased region" description="Basic residues" evidence="3">
    <location>
        <begin position="36"/>
        <end position="57"/>
    </location>
</feature>
<feature type="region of interest" description="Disordered" evidence="3">
    <location>
        <begin position="36"/>
        <end position="68"/>
    </location>
</feature>
<dbReference type="SMART" id="SM00670">
    <property type="entry name" value="PINc"/>
    <property type="match status" value="1"/>
</dbReference>
<keyword evidence="6" id="KW-1185">Reference proteome</keyword>
<evidence type="ECO:0000259" key="4">
    <source>
        <dbReference type="SMART" id="SM00670"/>
    </source>
</evidence>
<name>A0A401SH72_CHIPU</name>